<keyword evidence="2" id="KW-0378">Hydrolase</keyword>
<dbReference type="InterPro" id="IPR006311">
    <property type="entry name" value="TAT_signal"/>
</dbReference>
<keyword evidence="1" id="KW-0479">Metal-binding</keyword>
<dbReference type="PROSITE" id="PS51257">
    <property type="entry name" value="PROKAR_LIPOPROTEIN"/>
    <property type="match status" value="1"/>
</dbReference>
<keyword evidence="3" id="KW-0408">Iron</keyword>
<dbReference type="GO" id="GO:0016787">
    <property type="term" value="F:hydrolase activity"/>
    <property type="evidence" value="ECO:0007669"/>
    <property type="project" value="UniProtKB-KW"/>
</dbReference>
<evidence type="ECO:0000313" key="6">
    <source>
        <dbReference type="EMBL" id="KKN64132.1"/>
    </source>
</evidence>
<dbReference type="AlphaFoldDB" id="A0A0F9SP17"/>
<accession>A0A0F9SP17</accession>
<dbReference type="PROSITE" id="PS51318">
    <property type="entry name" value="TAT"/>
    <property type="match status" value="1"/>
</dbReference>
<dbReference type="EMBL" id="LAZR01000567">
    <property type="protein sequence ID" value="KKN64132.1"/>
    <property type="molecule type" value="Genomic_DNA"/>
</dbReference>
<comment type="similarity">
    <text evidence="4">Belongs to the cyclic nucleotide phosphodiesterase class-III family.</text>
</comment>
<name>A0A0F9SP17_9ZZZZ</name>
<dbReference type="PANTHER" id="PTHR42988">
    <property type="entry name" value="PHOSPHOHYDROLASE"/>
    <property type="match status" value="1"/>
</dbReference>
<reference evidence="6" key="1">
    <citation type="journal article" date="2015" name="Nature">
        <title>Complex archaea that bridge the gap between prokaryotes and eukaryotes.</title>
        <authorList>
            <person name="Spang A."/>
            <person name="Saw J.H."/>
            <person name="Jorgensen S.L."/>
            <person name="Zaremba-Niedzwiedzka K."/>
            <person name="Martijn J."/>
            <person name="Lind A.E."/>
            <person name="van Eijk R."/>
            <person name="Schleper C."/>
            <person name="Guy L."/>
            <person name="Ettema T.J."/>
        </authorList>
    </citation>
    <scope>NUCLEOTIDE SEQUENCE</scope>
</reference>
<dbReference type="InterPro" id="IPR004843">
    <property type="entry name" value="Calcineurin-like_PHP"/>
</dbReference>
<proteinExistence type="inferred from homology"/>
<feature type="domain" description="Calcineurin-like phosphoesterase" evidence="5">
    <location>
        <begin position="46"/>
        <end position="248"/>
    </location>
</feature>
<evidence type="ECO:0000256" key="4">
    <source>
        <dbReference type="ARBA" id="ARBA00025742"/>
    </source>
</evidence>
<dbReference type="InterPro" id="IPR050884">
    <property type="entry name" value="CNP_phosphodiesterase-III"/>
</dbReference>
<dbReference type="Gene3D" id="3.60.21.10">
    <property type="match status" value="1"/>
</dbReference>
<protein>
    <recommendedName>
        <fullName evidence="5">Calcineurin-like phosphoesterase domain-containing protein</fullName>
    </recommendedName>
</protein>
<comment type="caution">
    <text evidence="6">The sequence shown here is derived from an EMBL/GenBank/DDBJ whole genome shotgun (WGS) entry which is preliminary data.</text>
</comment>
<dbReference type="PANTHER" id="PTHR42988:SF2">
    <property type="entry name" value="CYCLIC NUCLEOTIDE PHOSPHODIESTERASE CBUA0032-RELATED"/>
    <property type="match status" value="1"/>
</dbReference>
<gene>
    <name evidence="6" type="ORF">LCGC14_0494730</name>
</gene>
<evidence type="ECO:0000256" key="2">
    <source>
        <dbReference type="ARBA" id="ARBA00022801"/>
    </source>
</evidence>
<dbReference type="Pfam" id="PF00149">
    <property type="entry name" value="Metallophos"/>
    <property type="match status" value="1"/>
</dbReference>
<dbReference type="GO" id="GO:0046872">
    <property type="term" value="F:metal ion binding"/>
    <property type="evidence" value="ECO:0007669"/>
    <property type="project" value="UniProtKB-KW"/>
</dbReference>
<organism evidence="6">
    <name type="scientific">marine sediment metagenome</name>
    <dbReference type="NCBI Taxonomy" id="412755"/>
    <lineage>
        <taxon>unclassified sequences</taxon>
        <taxon>metagenomes</taxon>
        <taxon>ecological metagenomes</taxon>
    </lineage>
</organism>
<sequence length="297" mass="33325">MRAITRREFLATGATALAVGAVGSMLVGCEEVPGPDHTDAEGSPVLRFAHITDSHMDLGRPTTVTWLERFVTAINEDFKDIDFVLVGGDNFNNNVPGDTDAVRFKTIMDELRCPAYSVRGNKESSPKPYGDPIDQRQFAEMFFPPDVTVHGRDWLIEKGGYLLLGVDTTLKQKDNGRYSDESLAFVEGHLQADPNRQVIVLDHHVYDNFWNSTNEKDIHKYVLNNVEQVKGRLFKYPNLLLLLCGHKHLDDVHQVGATTVAATPGFVVPWGPQANHRRFRHVEIRDGHVSERLVELA</sequence>
<dbReference type="SUPFAM" id="SSF56300">
    <property type="entry name" value="Metallo-dependent phosphatases"/>
    <property type="match status" value="1"/>
</dbReference>
<evidence type="ECO:0000259" key="5">
    <source>
        <dbReference type="Pfam" id="PF00149"/>
    </source>
</evidence>
<dbReference type="InterPro" id="IPR029052">
    <property type="entry name" value="Metallo-depent_PP-like"/>
</dbReference>
<evidence type="ECO:0000256" key="3">
    <source>
        <dbReference type="ARBA" id="ARBA00023004"/>
    </source>
</evidence>
<evidence type="ECO:0000256" key="1">
    <source>
        <dbReference type="ARBA" id="ARBA00022723"/>
    </source>
</evidence>